<dbReference type="Pfam" id="PF01965">
    <property type="entry name" value="DJ-1_PfpI"/>
    <property type="match status" value="1"/>
</dbReference>
<accession>A0ABT0ZXA3</accession>
<dbReference type="InterPro" id="IPR009057">
    <property type="entry name" value="Homeodomain-like_sf"/>
</dbReference>
<proteinExistence type="predicted"/>
<dbReference type="PANTHER" id="PTHR43130">
    <property type="entry name" value="ARAC-FAMILY TRANSCRIPTIONAL REGULATOR"/>
    <property type="match status" value="1"/>
</dbReference>
<organism evidence="4 5">
    <name type="scientific">Pseudonocardia humida</name>
    <dbReference type="NCBI Taxonomy" id="2800819"/>
    <lineage>
        <taxon>Bacteria</taxon>
        <taxon>Bacillati</taxon>
        <taxon>Actinomycetota</taxon>
        <taxon>Actinomycetes</taxon>
        <taxon>Pseudonocardiales</taxon>
        <taxon>Pseudonocardiaceae</taxon>
        <taxon>Pseudonocardia</taxon>
    </lineage>
</organism>
<evidence type="ECO:0000259" key="3">
    <source>
        <dbReference type="PROSITE" id="PS01124"/>
    </source>
</evidence>
<dbReference type="PANTHER" id="PTHR43130:SF3">
    <property type="entry name" value="HTH-TYPE TRANSCRIPTIONAL REGULATOR RV1931C"/>
    <property type="match status" value="1"/>
</dbReference>
<dbReference type="Gene3D" id="1.10.10.60">
    <property type="entry name" value="Homeodomain-like"/>
    <property type="match status" value="2"/>
</dbReference>
<evidence type="ECO:0000256" key="1">
    <source>
        <dbReference type="ARBA" id="ARBA00023015"/>
    </source>
</evidence>
<dbReference type="InterPro" id="IPR018060">
    <property type="entry name" value="HTH_AraC"/>
</dbReference>
<sequence>MALYEGVQPLDVVGPHDVLAGATELFDATGRGGGYAVTLVAERPGPVRGAGGLGLVADGALPESGPIGTLLVPGGPGSRRFGAESGYVRWLRRAVPRADRVVSVCTGAFALAAAGLLDGLSATTHWRYAPVLAARHPAVDVRSDPIYLRQGRIWTAAGVTAGIDLALALVEADHGVDVAQDIARELVVFLRRPGGQSQFAGPVWDTPARQPSVRAAQDLIHADPTADLRVPVLAARVGMSERHFSREFTRALGTPPGDYVERVRVDTARRLLESEQLLVSVAAARAGFGTAETMRRAFLRRVGVAPDHYRRHFAAVPS</sequence>
<dbReference type="InterPro" id="IPR029062">
    <property type="entry name" value="Class_I_gatase-like"/>
</dbReference>
<dbReference type="CDD" id="cd03137">
    <property type="entry name" value="GATase1_AraC_1"/>
    <property type="match status" value="1"/>
</dbReference>
<dbReference type="InterPro" id="IPR052158">
    <property type="entry name" value="INH-QAR"/>
</dbReference>
<protein>
    <submittedName>
        <fullName evidence="4">DJ-1/PfpI family protein</fullName>
    </submittedName>
</protein>
<dbReference type="Proteomes" id="UP001165283">
    <property type="component" value="Unassembled WGS sequence"/>
</dbReference>
<dbReference type="Pfam" id="PF12833">
    <property type="entry name" value="HTH_18"/>
    <property type="match status" value="1"/>
</dbReference>
<dbReference type="PROSITE" id="PS01124">
    <property type="entry name" value="HTH_ARAC_FAMILY_2"/>
    <property type="match status" value="1"/>
</dbReference>
<comment type="caution">
    <text evidence="4">The sequence shown here is derived from an EMBL/GenBank/DDBJ whole genome shotgun (WGS) entry which is preliminary data.</text>
</comment>
<name>A0ABT0ZXA3_9PSEU</name>
<feature type="domain" description="HTH araC/xylS-type" evidence="3">
    <location>
        <begin position="214"/>
        <end position="312"/>
    </location>
</feature>
<dbReference type="SUPFAM" id="SSF46689">
    <property type="entry name" value="Homeodomain-like"/>
    <property type="match status" value="2"/>
</dbReference>
<evidence type="ECO:0000313" key="5">
    <source>
        <dbReference type="Proteomes" id="UP001165283"/>
    </source>
</evidence>
<keyword evidence="5" id="KW-1185">Reference proteome</keyword>
<keyword evidence="2" id="KW-0804">Transcription</keyword>
<evidence type="ECO:0000313" key="4">
    <source>
        <dbReference type="EMBL" id="MCO1655374.1"/>
    </source>
</evidence>
<dbReference type="InterPro" id="IPR002818">
    <property type="entry name" value="DJ-1/PfpI"/>
</dbReference>
<keyword evidence="1" id="KW-0805">Transcription regulation</keyword>
<evidence type="ECO:0000256" key="2">
    <source>
        <dbReference type="ARBA" id="ARBA00023163"/>
    </source>
</evidence>
<dbReference type="EMBL" id="JAGSOV010000020">
    <property type="protein sequence ID" value="MCO1655374.1"/>
    <property type="molecule type" value="Genomic_DNA"/>
</dbReference>
<dbReference type="Gene3D" id="3.40.50.880">
    <property type="match status" value="1"/>
</dbReference>
<gene>
    <name evidence="4" type="ORF">KDL28_09935</name>
</gene>
<dbReference type="SMART" id="SM00342">
    <property type="entry name" value="HTH_ARAC"/>
    <property type="match status" value="1"/>
</dbReference>
<reference evidence="4" key="1">
    <citation type="submission" date="2021-04" db="EMBL/GenBank/DDBJ databases">
        <title>Pseudonocardia sp. nov., isolated from sandy soil of mangrove forest.</title>
        <authorList>
            <person name="Zan Z."/>
            <person name="Huang R."/>
            <person name="Liu W."/>
        </authorList>
    </citation>
    <scope>NUCLEOTIDE SEQUENCE</scope>
    <source>
        <strain evidence="4">S2-4</strain>
    </source>
</reference>
<dbReference type="SUPFAM" id="SSF52317">
    <property type="entry name" value="Class I glutamine amidotransferase-like"/>
    <property type="match status" value="1"/>
</dbReference>